<dbReference type="GO" id="GO:0004601">
    <property type="term" value="F:peroxidase activity"/>
    <property type="evidence" value="ECO:0007669"/>
    <property type="project" value="UniProtKB-KW"/>
</dbReference>
<keyword evidence="1" id="KW-0575">Peroxidase</keyword>
<dbReference type="InterPro" id="IPR036102">
    <property type="entry name" value="OsmC/Ohrsf"/>
</dbReference>
<dbReference type="PANTHER" id="PTHR35368">
    <property type="entry name" value="HYDROPEROXIDE REDUCTASE"/>
    <property type="match status" value="1"/>
</dbReference>
<accession>A0ABV6D2L7</accession>
<keyword evidence="1" id="KW-0560">Oxidoreductase</keyword>
<gene>
    <name evidence="1" type="ORF">ACFFJ2_00585</name>
</gene>
<dbReference type="EC" id="1.11.1.-" evidence="1"/>
<dbReference type="EMBL" id="JBHLXD010000001">
    <property type="protein sequence ID" value="MFC0206893.1"/>
    <property type="molecule type" value="Genomic_DNA"/>
</dbReference>
<keyword evidence="2" id="KW-1185">Reference proteome</keyword>
<dbReference type="RefSeq" id="WP_261518930.1">
    <property type="nucleotide sequence ID" value="NZ_JAODNW010000002.1"/>
</dbReference>
<organism evidence="1 2">
    <name type="scientific">Chelativorans intermedius</name>
    <dbReference type="NCBI Taxonomy" id="515947"/>
    <lineage>
        <taxon>Bacteria</taxon>
        <taxon>Pseudomonadati</taxon>
        <taxon>Pseudomonadota</taxon>
        <taxon>Alphaproteobacteria</taxon>
        <taxon>Hyphomicrobiales</taxon>
        <taxon>Phyllobacteriaceae</taxon>
        <taxon>Chelativorans</taxon>
    </lineage>
</organism>
<dbReference type="InterPro" id="IPR052924">
    <property type="entry name" value="OsmC/Ohr_hydroprdx_reductase"/>
</dbReference>
<dbReference type="SUPFAM" id="SSF82784">
    <property type="entry name" value="OsmC-like"/>
    <property type="match status" value="1"/>
</dbReference>
<dbReference type="Proteomes" id="UP001589755">
    <property type="component" value="Unassembled WGS sequence"/>
</dbReference>
<dbReference type="InterPro" id="IPR015946">
    <property type="entry name" value="KH_dom-like_a/b"/>
</dbReference>
<reference evidence="1 2" key="1">
    <citation type="submission" date="2024-09" db="EMBL/GenBank/DDBJ databases">
        <authorList>
            <person name="Sun Q."/>
            <person name="Mori K."/>
        </authorList>
    </citation>
    <scope>NUCLEOTIDE SEQUENCE [LARGE SCALE GENOMIC DNA]</scope>
    <source>
        <strain evidence="1 2">CCM 8543</strain>
    </source>
</reference>
<dbReference type="InterPro" id="IPR003718">
    <property type="entry name" value="OsmC/Ohr_fam"/>
</dbReference>
<evidence type="ECO:0000313" key="1">
    <source>
        <dbReference type="EMBL" id="MFC0206893.1"/>
    </source>
</evidence>
<dbReference type="PANTHER" id="PTHR35368:SF1">
    <property type="entry name" value="HYDROPEROXIDE REDUCTASE"/>
    <property type="match status" value="1"/>
</dbReference>
<proteinExistence type="predicted"/>
<dbReference type="Pfam" id="PF02566">
    <property type="entry name" value="OsmC"/>
    <property type="match status" value="1"/>
</dbReference>
<comment type="caution">
    <text evidence="1">The sequence shown here is derived from an EMBL/GenBank/DDBJ whole genome shotgun (WGS) entry which is preliminary data.</text>
</comment>
<evidence type="ECO:0000313" key="2">
    <source>
        <dbReference type="Proteomes" id="UP001589755"/>
    </source>
</evidence>
<dbReference type="Gene3D" id="3.30.300.20">
    <property type="match status" value="1"/>
</dbReference>
<name>A0ABV6D2L7_9HYPH</name>
<sequence>MSTQTIETPTKVAMNGVDVPNLTATLGVVEGNRDLAKFTFRADGKWLSGTHSQATMAGYRGAGGDHERPRAHVIHGDHPAVLCGADNGATPVELLLAALSACITAGIGNIASIRQVKLHSVETTIEGDIDLQGIFGMDDTVRNGFSGIRARFRIAGDAPAEVLEKIVRQSVARSAVFDVLRNGVPVSVEAVAQ</sequence>
<protein>
    <submittedName>
        <fullName evidence="1">OsmC family protein</fullName>
        <ecNumber evidence="1">1.11.1.-</ecNumber>
    </submittedName>
</protein>